<dbReference type="PROSITE" id="PS51754">
    <property type="entry name" value="OVATE"/>
    <property type="match status" value="1"/>
</dbReference>
<evidence type="ECO:0000256" key="4">
    <source>
        <dbReference type="ARBA" id="ARBA00023163"/>
    </source>
</evidence>
<evidence type="ECO:0000259" key="8">
    <source>
        <dbReference type="PROSITE" id="PS51754"/>
    </source>
</evidence>
<keyword evidence="5 6" id="KW-0539">Nucleus</keyword>
<evidence type="ECO:0000256" key="7">
    <source>
        <dbReference type="SAM" id="MobiDB-lite"/>
    </source>
</evidence>
<proteinExistence type="predicted"/>
<dbReference type="EMBL" id="JARBHA010000010">
    <property type="protein sequence ID" value="KAJ9690757.1"/>
    <property type="molecule type" value="Genomic_DNA"/>
</dbReference>
<keyword evidence="2 6" id="KW-0678">Repressor</keyword>
<evidence type="ECO:0000313" key="10">
    <source>
        <dbReference type="Proteomes" id="UP001168098"/>
    </source>
</evidence>
<feature type="compositionally biased region" description="Low complexity" evidence="7">
    <location>
        <begin position="9"/>
        <end position="22"/>
    </location>
</feature>
<feature type="compositionally biased region" description="Basic residues" evidence="7">
    <location>
        <begin position="317"/>
        <end position="327"/>
    </location>
</feature>
<feature type="region of interest" description="Disordered" evidence="7">
    <location>
        <begin position="300"/>
        <end position="329"/>
    </location>
</feature>
<evidence type="ECO:0000256" key="1">
    <source>
        <dbReference type="ARBA" id="ARBA00004123"/>
    </source>
</evidence>
<dbReference type="AlphaFoldDB" id="A0AA39DQQ7"/>
<evidence type="ECO:0000313" key="9">
    <source>
        <dbReference type="EMBL" id="KAJ9690757.1"/>
    </source>
</evidence>
<reference evidence="9 10" key="1">
    <citation type="journal article" date="2023" name="BMC Biotechnol.">
        <title>Vitis rotundifolia cv Carlos genome sequencing.</title>
        <authorList>
            <person name="Huff M."/>
            <person name="Hulse-Kemp A."/>
            <person name="Scheffler B."/>
            <person name="Youngblood R."/>
            <person name="Simpson S."/>
            <person name="Babiker E."/>
            <person name="Staton M."/>
        </authorList>
    </citation>
    <scope>NUCLEOTIDE SEQUENCE [LARGE SCALE GENOMIC DNA]</scope>
    <source>
        <tissue evidence="9">Leaf</tissue>
    </source>
</reference>
<feature type="compositionally biased region" description="Basic and acidic residues" evidence="7">
    <location>
        <begin position="300"/>
        <end position="315"/>
    </location>
</feature>
<feature type="region of interest" description="Disordered" evidence="7">
    <location>
        <begin position="213"/>
        <end position="251"/>
    </location>
</feature>
<feature type="compositionally biased region" description="Basic and acidic residues" evidence="7">
    <location>
        <begin position="213"/>
        <end position="222"/>
    </location>
</feature>
<evidence type="ECO:0000256" key="5">
    <source>
        <dbReference type="ARBA" id="ARBA00023242"/>
    </source>
</evidence>
<feature type="domain" description="OVATE" evidence="8">
    <location>
        <begin position="371"/>
        <end position="430"/>
    </location>
</feature>
<evidence type="ECO:0000256" key="3">
    <source>
        <dbReference type="ARBA" id="ARBA00023015"/>
    </source>
</evidence>
<dbReference type="PANTHER" id="PTHR33057">
    <property type="entry name" value="TRANSCRIPTION REPRESSOR OFP7-RELATED"/>
    <property type="match status" value="1"/>
</dbReference>
<dbReference type="GO" id="GO:0045892">
    <property type="term" value="P:negative regulation of DNA-templated transcription"/>
    <property type="evidence" value="ECO:0007669"/>
    <property type="project" value="UniProtKB-UniRule"/>
</dbReference>
<comment type="caution">
    <text evidence="9">The sequence shown here is derived from an EMBL/GenBank/DDBJ whole genome shotgun (WGS) entry which is preliminary data.</text>
</comment>
<accession>A0AA39DQQ7</accession>
<comment type="function">
    <text evidence="6">Transcriptional repressor that regulates multiple aspects of plant growth and development.</text>
</comment>
<keyword evidence="10" id="KW-1185">Reference proteome</keyword>
<keyword evidence="4 6" id="KW-0804">Transcription</keyword>
<dbReference type="Proteomes" id="UP001168098">
    <property type="component" value="Unassembled WGS sequence"/>
</dbReference>
<gene>
    <name evidence="9" type="ORF">PVL29_013092</name>
</gene>
<evidence type="ECO:0000256" key="6">
    <source>
        <dbReference type="RuleBase" id="RU367028"/>
    </source>
</evidence>
<dbReference type="PANTHER" id="PTHR33057:SF82">
    <property type="entry name" value="TRANSCRIPTION REPRESSOR OFP5"/>
    <property type="match status" value="1"/>
</dbReference>
<name>A0AA39DQQ7_VITRO</name>
<feature type="compositionally biased region" description="Basic and acidic residues" evidence="7">
    <location>
        <begin position="169"/>
        <end position="185"/>
    </location>
</feature>
<feature type="region of interest" description="Disordered" evidence="7">
    <location>
        <begin position="1"/>
        <end position="68"/>
    </location>
</feature>
<protein>
    <recommendedName>
        <fullName evidence="6">Transcription repressor</fullName>
    </recommendedName>
    <alternativeName>
        <fullName evidence="6">Ovate family protein</fullName>
    </alternativeName>
</protein>
<comment type="subcellular location">
    <subcellularLocation>
        <location evidence="1 6">Nucleus</location>
    </subcellularLocation>
</comment>
<evidence type="ECO:0000256" key="2">
    <source>
        <dbReference type="ARBA" id="ARBA00022491"/>
    </source>
</evidence>
<dbReference type="Pfam" id="PF04844">
    <property type="entry name" value="Ovate"/>
    <property type="match status" value="1"/>
</dbReference>
<organism evidence="9 10">
    <name type="scientific">Vitis rotundifolia</name>
    <name type="common">Muscadine grape</name>
    <dbReference type="NCBI Taxonomy" id="103349"/>
    <lineage>
        <taxon>Eukaryota</taxon>
        <taxon>Viridiplantae</taxon>
        <taxon>Streptophyta</taxon>
        <taxon>Embryophyta</taxon>
        <taxon>Tracheophyta</taxon>
        <taxon>Spermatophyta</taxon>
        <taxon>Magnoliopsida</taxon>
        <taxon>eudicotyledons</taxon>
        <taxon>Gunneridae</taxon>
        <taxon>Pentapetalae</taxon>
        <taxon>rosids</taxon>
        <taxon>Vitales</taxon>
        <taxon>Vitaceae</taxon>
        <taxon>Viteae</taxon>
        <taxon>Vitis</taxon>
    </lineage>
</organism>
<dbReference type="InterPro" id="IPR006458">
    <property type="entry name" value="Ovate_C"/>
</dbReference>
<dbReference type="InterPro" id="IPR038933">
    <property type="entry name" value="Ovate"/>
</dbReference>
<sequence length="447" mass="51486">MKWGRKKPSSPSSSSRASSTSRVFPVSWFSKFKQMGGSSRPQPERAKPKGRKNSPSRSSWQHASCGDGRFYGGGDDGFWRLSFGEEDDVMKRRDGSILRSVLYESDDEVELPLSSCRSCRSCRSSSTKVGERGESQKFSDMVSDERKTRELHGDVEISLGNGARKREKGRQETKFEIPRQETVKDRRSRKANGRLLKENWSEFEDELDAAKKSTKSVEKQCLKPEPVSRIQTKGDHSKLTTSHPRKHRHATSMNLRSSNLGTIEEDCTFASLNLEEPDAPSKEEKRKLKEMGIKELMSKSENQRKSIHISRELQSRTKQRSKIRVHSPRTPSKVEICKIKALEDMKAKMKMKKKIEERILEGRTQIESFAVVKSSSDPQKDFRDSMIEMIMEKGISQPEELEELLACYLTLNSDEYHDLIIKVFRQVWFALNRAYFDPELQNEHCYE</sequence>
<feature type="region of interest" description="Disordered" evidence="7">
    <location>
        <begin position="120"/>
        <end position="191"/>
    </location>
</feature>
<dbReference type="NCBIfam" id="TIGR01568">
    <property type="entry name" value="A_thal_3678"/>
    <property type="match status" value="1"/>
</dbReference>
<dbReference type="GO" id="GO:0005634">
    <property type="term" value="C:nucleus"/>
    <property type="evidence" value="ECO:0007669"/>
    <property type="project" value="UniProtKB-SubCell"/>
</dbReference>
<keyword evidence="3 6" id="KW-0805">Transcription regulation</keyword>
<feature type="compositionally biased region" description="Basic and acidic residues" evidence="7">
    <location>
        <begin position="129"/>
        <end position="155"/>
    </location>
</feature>